<evidence type="ECO:0000256" key="1">
    <source>
        <dbReference type="SAM" id="MobiDB-lite"/>
    </source>
</evidence>
<feature type="region of interest" description="Disordered" evidence="1">
    <location>
        <begin position="69"/>
        <end position="94"/>
    </location>
</feature>
<proteinExistence type="predicted"/>
<organism evidence="3 4">
    <name type="scientific">Brassica cretica</name>
    <name type="common">Mustard</name>
    <dbReference type="NCBI Taxonomy" id="69181"/>
    <lineage>
        <taxon>Eukaryota</taxon>
        <taxon>Viridiplantae</taxon>
        <taxon>Streptophyta</taxon>
        <taxon>Embryophyta</taxon>
        <taxon>Tracheophyta</taxon>
        <taxon>Spermatophyta</taxon>
        <taxon>Magnoliopsida</taxon>
        <taxon>eudicotyledons</taxon>
        <taxon>Gunneridae</taxon>
        <taxon>Pentapetalae</taxon>
        <taxon>rosids</taxon>
        <taxon>malvids</taxon>
        <taxon>Brassicales</taxon>
        <taxon>Brassicaceae</taxon>
        <taxon>Brassiceae</taxon>
        <taxon>Brassica</taxon>
    </lineage>
</organism>
<evidence type="ECO:0000313" key="4">
    <source>
        <dbReference type="Proteomes" id="UP000712281"/>
    </source>
</evidence>
<reference evidence="3" key="1">
    <citation type="submission" date="2019-12" db="EMBL/GenBank/DDBJ databases">
        <title>Genome sequencing and annotation of Brassica cretica.</title>
        <authorList>
            <person name="Studholme D.J."/>
            <person name="Sarris P.F."/>
        </authorList>
    </citation>
    <scope>NUCLEOTIDE SEQUENCE</scope>
    <source>
        <strain evidence="3">PFS-001/15</strain>
        <tissue evidence="3">Leaf</tissue>
    </source>
</reference>
<accession>A0A8S9H1I9</accession>
<gene>
    <name evidence="3" type="ORF">F2Q68_00035074</name>
</gene>
<dbReference type="EMBL" id="QGKW02001988">
    <property type="protein sequence ID" value="KAF2552771.1"/>
    <property type="molecule type" value="Genomic_DNA"/>
</dbReference>
<name>A0A8S9H1I9_BRACR</name>
<comment type="caution">
    <text evidence="3">The sequence shown here is derived from an EMBL/GenBank/DDBJ whole genome shotgun (WGS) entry which is preliminary data.</text>
</comment>
<dbReference type="Proteomes" id="UP000712281">
    <property type="component" value="Unassembled WGS sequence"/>
</dbReference>
<evidence type="ECO:0008006" key="5">
    <source>
        <dbReference type="Google" id="ProtNLM"/>
    </source>
</evidence>
<evidence type="ECO:0000256" key="2">
    <source>
        <dbReference type="SAM" id="SignalP"/>
    </source>
</evidence>
<sequence>MWLLPSLAIVVLCFLNRATTADSRRGESHRLTPSIIATDILRGEPPRFVEESHRDSSRIVTKIRRGEPPILDEGRATDSLRRGEPPMLRNRPEPPARFFVEANSACLRGREKGLMFSFPPKIAYPIPIKHTSLKRRFFPILIKTRLLR</sequence>
<feature type="signal peptide" evidence="2">
    <location>
        <begin position="1"/>
        <end position="21"/>
    </location>
</feature>
<dbReference type="AlphaFoldDB" id="A0A8S9H1I9"/>
<protein>
    <recommendedName>
        <fullName evidence="5">Secreted protein</fullName>
    </recommendedName>
</protein>
<keyword evidence="2" id="KW-0732">Signal</keyword>
<evidence type="ECO:0000313" key="3">
    <source>
        <dbReference type="EMBL" id="KAF2552771.1"/>
    </source>
</evidence>
<feature type="chain" id="PRO_5035741130" description="Secreted protein" evidence="2">
    <location>
        <begin position="22"/>
        <end position="148"/>
    </location>
</feature>